<dbReference type="AlphaFoldDB" id="A0A7S4QG04"/>
<dbReference type="InterPro" id="IPR020103">
    <property type="entry name" value="PsdUridine_synth_cat_dom_sf"/>
</dbReference>
<protein>
    <recommendedName>
        <fullName evidence="2">Pseudouridine synthase RsuA/RluA-like domain-containing protein</fullName>
    </recommendedName>
</protein>
<reference evidence="3" key="1">
    <citation type="submission" date="2021-01" db="EMBL/GenBank/DDBJ databases">
        <authorList>
            <person name="Corre E."/>
            <person name="Pelletier E."/>
            <person name="Niang G."/>
            <person name="Scheremetjew M."/>
            <person name="Finn R."/>
            <person name="Kale V."/>
            <person name="Holt S."/>
            <person name="Cochrane G."/>
            <person name="Meng A."/>
            <person name="Brown T."/>
            <person name="Cohen L."/>
        </authorList>
    </citation>
    <scope>NUCLEOTIDE SEQUENCE</scope>
    <source>
        <strain evidence="3">CCMP3105</strain>
    </source>
</reference>
<comment type="similarity">
    <text evidence="1">Belongs to the pseudouridine synthase RluA family.</text>
</comment>
<feature type="domain" description="Pseudouridine synthase RsuA/RluA-like" evidence="2">
    <location>
        <begin position="185"/>
        <end position="354"/>
    </location>
</feature>
<evidence type="ECO:0000259" key="2">
    <source>
        <dbReference type="Pfam" id="PF00849"/>
    </source>
</evidence>
<dbReference type="SUPFAM" id="SSF55120">
    <property type="entry name" value="Pseudouridine synthase"/>
    <property type="match status" value="1"/>
</dbReference>
<gene>
    <name evidence="3" type="ORF">AMON00008_LOCUS19859</name>
</gene>
<dbReference type="EMBL" id="HBNR01029165">
    <property type="protein sequence ID" value="CAE4582511.1"/>
    <property type="molecule type" value="Transcribed_RNA"/>
</dbReference>
<dbReference type="CDD" id="cd02869">
    <property type="entry name" value="PseudoU_synth_RluA_like"/>
    <property type="match status" value="1"/>
</dbReference>
<organism evidence="3">
    <name type="scientific">Alexandrium monilatum</name>
    <dbReference type="NCBI Taxonomy" id="311494"/>
    <lineage>
        <taxon>Eukaryota</taxon>
        <taxon>Sar</taxon>
        <taxon>Alveolata</taxon>
        <taxon>Dinophyceae</taxon>
        <taxon>Gonyaulacales</taxon>
        <taxon>Pyrocystaceae</taxon>
        <taxon>Alexandrium</taxon>
    </lineage>
</organism>
<dbReference type="InterPro" id="IPR006145">
    <property type="entry name" value="PsdUridine_synth_RsuA/RluA"/>
</dbReference>
<dbReference type="GO" id="GO:0009982">
    <property type="term" value="F:pseudouridine synthase activity"/>
    <property type="evidence" value="ECO:0007669"/>
    <property type="project" value="InterPro"/>
</dbReference>
<dbReference type="Gene3D" id="3.30.2350.10">
    <property type="entry name" value="Pseudouridine synthase"/>
    <property type="match status" value="1"/>
</dbReference>
<accession>A0A7S4QG04</accession>
<proteinExistence type="inferred from homology"/>
<name>A0A7S4QG04_9DINO</name>
<evidence type="ECO:0000313" key="3">
    <source>
        <dbReference type="EMBL" id="CAE4582511.1"/>
    </source>
</evidence>
<dbReference type="Pfam" id="PF00849">
    <property type="entry name" value="PseudoU_synth_2"/>
    <property type="match status" value="1"/>
</dbReference>
<dbReference type="PANTHER" id="PTHR21600:SF87">
    <property type="entry name" value="RNA PSEUDOURIDYLATE SYNTHASE DOMAIN-CONTAINING PROTEIN 1"/>
    <property type="match status" value="1"/>
</dbReference>
<dbReference type="GO" id="GO:0003723">
    <property type="term" value="F:RNA binding"/>
    <property type="evidence" value="ECO:0007669"/>
    <property type="project" value="InterPro"/>
</dbReference>
<evidence type="ECO:0000256" key="1">
    <source>
        <dbReference type="ARBA" id="ARBA00010876"/>
    </source>
</evidence>
<dbReference type="InterPro" id="IPR050188">
    <property type="entry name" value="RluA_PseudoU_synthase"/>
</dbReference>
<sequence length="422" mass="44742">MAWAIAVLLVEDEPLISALAAEAIPKITEFACQELANLAWAVASLRIGDVPLFASISAASIPRIKDYNFQDIVNTAWSFAELRVPNAPLFASISSAAIRRLAAAPLAGAGVPKSEDVLGTLHALASIAVPCAPLRAATAAHLGRRAAALDARETARAAPPPSGGRNGGGRPEILLAHGGLCILWKPAGWTVSVASGGSSSAEEEWQQDSSGGLPLQRWLIEEFGADHPIALDADISHGLLHRLDRQTSGALAWAWSYTGYFASRVEFASLRVLKEYVCLCGGWLPRSPCLLEVPLREVRLGPSKLRSVVHPLGRRACTEVLDIKHLVCQASGQFSLVAVRLHTGRLHQIRVHLSDLGYALLGDAAYGGATPPWCPRILLHARRLALGTGDGPIDVPAPWPQDLREVLALLAAAGGRSRESAG</sequence>
<dbReference type="PANTHER" id="PTHR21600">
    <property type="entry name" value="MITOCHONDRIAL RNA PSEUDOURIDINE SYNTHASE"/>
    <property type="match status" value="1"/>
</dbReference>
<dbReference type="GO" id="GO:0000455">
    <property type="term" value="P:enzyme-directed rRNA pseudouridine synthesis"/>
    <property type="evidence" value="ECO:0007669"/>
    <property type="project" value="TreeGrafter"/>
</dbReference>